<accession>A0ABV7WV26</accession>
<dbReference type="Gene3D" id="3.40.1260.10">
    <property type="entry name" value="DsrEFH-like"/>
    <property type="match status" value="1"/>
</dbReference>
<dbReference type="SUPFAM" id="SSF75169">
    <property type="entry name" value="DsrEFH-like"/>
    <property type="match status" value="1"/>
</dbReference>
<organism evidence="1 2">
    <name type="scientific">Reinekea marina</name>
    <dbReference type="NCBI Taxonomy" id="1310421"/>
    <lineage>
        <taxon>Bacteria</taxon>
        <taxon>Pseudomonadati</taxon>
        <taxon>Pseudomonadota</taxon>
        <taxon>Gammaproteobacteria</taxon>
        <taxon>Oceanospirillales</taxon>
        <taxon>Saccharospirillaceae</taxon>
        <taxon>Reinekea</taxon>
    </lineage>
</organism>
<keyword evidence="2" id="KW-1185">Reference proteome</keyword>
<gene>
    <name evidence="1" type="ORF">ACFOND_13535</name>
</gene>
<proteinExistence type="predicted"/>
<reference evidence="2" key="1">
    <citation type="journal article" date="2019" name="Int. J. Syst. Evol. Microbiol.">
        <title>The Global Catalogue of Microorganisms (GCM) 10K type strain sequencing project: providing services to taxonomists for standard genome sequencing and annotation.</title>
        <authorList>
            <consortium name="The Broad Institute Genomics Platform"/>
            <consortium name="The Broad Institute Genome Sequencing Center for Infectious Disease"/>
            <person name="Wu L."/>
            <person name="Ma J."/>
        </authorList>
    </citation>
    <scope>NUCLEOTIDE SEQUENCE [LARGE SCALE GENOMIC DNA]</scope>
    <source>
        <strain evidence="2">CECT 8288</strain>
    </source>
</reference>
<dbReference type="RefSeq" id="WP_290280546.1">
    <property type="nucleotide sequence ID" value="NZ_JAUFQI010000001.1"/>
</dbReference>
<name>A0ABV7WV26_9GAMM</name>
<evidence type="ECO:0008006" key="3">
    <source>
        <dbReference type="Google" id="ProtNLM"/>
    </source>
</evidence>
<evidence type="ECO:0000313" key="2">
    <source>
        <dbReference type="Proteomes" id="UP001595710"/>
    </source>
</evidence>
<dbReference type="InterPro" id="IPR027396">
    <property type="entry name" value="DsrEFH-like"/>
</dbReference>
<protein>
    <recommendedName>
        <fullName evidence="3">Intracellular sulfur oxidation DsrE/DsrF family protein</fullName>
    </recommendedName>
</protein>
<evidence type="ECO:0000313" key="1">
    <source>
        <dbReference type="EMBL" id="MFC3702661.1"/>
    </source>
</evidence>
<sequence length="139" mass="15665">MSIAWAAFVYSDSPPISSAISQPFIAEIKAHSTLELSEILQRVDQIVKSESRYSIERPVSLILHGSEIRAFLKENYENNEELVNLAAQLQAFNAIDIQVCETWMKLNDVDRAQLPPFVSTVPYGPAVEANLLDQGYEYF</sequence>
<dbReference type="Proteomes" id="UP001595710">
    <property type="component" value="Unassembled WGS sequence"/>
</dbReference>
<comment type="caution">
    <text evidence="1">The sequence shown here is derived from an EMBL/GenBank/DDBJ whole genome shotgun (WGS) entry which is preliminary data.</text>
</comment>
<dbReference type="EMBL" id="JBHRYN010000015">
    <property type="protein sequence ID" value="MFC3702661.1"/>
    <property type="molecule type" value="Genomic_DNA"/>
</dbReference>